<feature type="transmembrane region" description="Helical" evidence="10">
    <location>
        <begin position="255"/>
        <end position="274"/>
    </location>
</feature>
<evidence type="ECO:0000256" key="8">
    <source>
        <dbReference type="ARBA" id="ARBA00022989"/>
    </source>
</evidence>
<dbReference type="GO" id="GO:0052926">
    <property type="term" value="F:dol-P-Man:Man(6)GlcNAc(2)-PP-Dol alpha-1,2-mannosyltransferase activity"/>
    <property type="evidence" value="ECO:0007669"/>
    <property type="project" value="EnsemblFungi"/>
</dbReference>
<keyword evidence="4 10" id="KW-0328">Glycosyltransferase</keyword>
<keyword evidence="7 10" id="KW-0256">Endoplasmic reticulum</keyword>
<evidence type="ECO:0000256" key="1">
    <source>
        <dbReference type="ARBA" id="ARBA00004477"/>
    </source>
</evidence>
<feature type="transmembrane region" description="Helical" evidence="10">
    <location>
        <begin position="312"/>
        <end position="331"/>
    </location>
</feature>
<evidence type="ECO:0000256" key="7">
    <source>
        <dbReference type="ARBA" id="ARBA00022824"/>
    </source>
</evidence>
<comment type="subcellular location">
    <subcellularLocation>
        <location evidence="1 10">Endoplasmic reticulum membrane</location>
        <topology evidence="1 10">Multi-pass membrane protein</topology>
    </subcellularLocation>
</comment>
<feature type="transmembrane region" description="Helical" evidence="10">
    <location>
        <begin position="154"/>
        <end position="184"/>
    </location>
</feature>
<keyword evidence="9 10" id="KW-0472">Membrane</keyword>
<dbReference type="EMBL" id="PYFQ01000006">
    <property type="protein sequence ID" value="PSK38199.1"/>
    <property type="molecule type" value="Genomic_DNA"/>
</dbReference>
<dbReference type="InterPro" id="IPR005599">
    <property type="entry name" value="GPI_mannosylTrfase"/>
</dbReference>
<evidence type="ECO:0000256" key="9">
    <source>
        <dbReference type="ARBA" id="ARBA00023136"/>
    </source>
</evidence>
<accession>A0A2P7YQI0</accession>
<feature type="transmembrane region" description="Helical" evidence="10">
    <location>
        <begin position="67"/>
        <end position="89"/>
    </location>
</feature>
<dbReference type="Proteomes" id="UP000241107">
    <property type="component" value="Unassembled WGS sequence"/>
</dbReference>
<dbReference type="Pfam" id="PF03901">
    <property type="entry name" value="Glyco_transf_22"/>
    <property type="match status" value="1"/>
</dbReference>
<dbReference type="OrthoDB" id="497541at2759"/>
<dbReference type="PANTHER" id="PTHR22760">
    <property type="entry name" value="GLYCOSYLTRANSFERASE"/>
    <property type="match status" value="1"/>
</dbReference>
<protein>
    <recommendedName>
        <fullName evidence="10">Mannosyltransferase</fullName>
        <ecNumber evidence="10">2.4.1.-</ecNumber>
    </recommendedName>
</protein>
<dbReference type="GO" id="GO:0052918">
    <property type="term" value="F:dol-P-Man:Man(8)GlcNAc(2)-PP-Dol alpha-1,2-mannosyltransferase activity"/>
    <property type="evidence" value="ECO:0007669"/>
    <property type="project" value="EnsemblFungi"/>
</dbReference>
<feature type="transmembrane region" description="Helical" evidence="10">
    <location>
        <begin position="101"/>
        <end position="120"/>
    </location>
</feature>
<reference evidence="11 12" key="1">
    <citation type="submission" date="2018-03" db="EMBL/GenBank/DDBJ databases">
        <title>Candida pseudohaemulonii genome assembly and annotation.</title>
        <authorList>
            <person name="Munoz J.F."/>
            <person name="Gade L.G."/>
            <person name="Chow N.A."/>
            <person name="Litvintseva A.P."/>
            <person name="Loparev V.N."/>
            <person name="Cuomo C.A."/>
        </authorList>
    </citation>
    <scope>NUCLEOTIDE SEQUENCE [LARGE SCALE GENOMIC DNA]</scope>
    <source>
        <strain evidence="11 12">B12108</strain>
    </source>
</reference>
<keyword evidence="5" id="KW-0808">Transferase</keyword>
<evidence type="ECO:0000256" key="10">
    <source>
        <dbReference type="RuleBase" id="RU363075"/>
    </source>
</evidence>
<dbReference type="GO" id="GO:0006488">
    <property type="term" value="P:dolichol-linked oligosaccharide biosynthetic process"/>
    <property type="evidence" value="ECO:0007669"/>
    <property type="project" value="EnsemblFungi"/>
</dbReference>
<dbReference type="UniPathway" id="UPA00378"/>
<proteinExistence type="inferred from homology"/>
<dbReference type="GO" id="GO:0005789">
    <property type="term" value="C:endoplasmic reticulum membrane"/>
    <property type="evidence" value="ECO:0007669"/>
    <property type="project" value="UniProtKB-SubCell"/>
</dbReference>
<feature type="transmembrane region" description="Helical" evidence="10">
    <location>
        <begin position="281"/>
        <end position="300"/>
    </location>
</feature>
<comment type="pathway">
    <text evidence="2">Protein modification; protein glycosylation.</text>
</comment>
<evidence type="ECO:0000256" key="2">
    <source>
        <dbReference type="ARBA" id="ARBA00004922"/>
    </source>
</evidence>
<evidence type="ECO:0000256" key="5">
    <source>
        <dbReference type="ARBA" id="ARBA00022679"/>
    </source>
</evidence>
<comment type="similarity">
    <text evidence="3 10">Belongs to the glycosyltransferase 22 family.</text>
</comment>
<sequence length="542" mass="61700">MIISDCDETFNYWEPLNLLFRGFGKETWEYSPDYAIRSYFYLVPYYLATSPLRDFAKLTGKKLPPYYYFYFIRIVCLCGFTSFTEITLFKSVRENISTESARWFLLISSISAGMAHASSALLPSSFAMNWVTLGTAFALSTFKNSNSNSSRSNIYAICSFLISGLVGWPFTLALGVAIGMYTLWSKRRNLAFVIFACLSFLLALVAAMIVVDSFYYKKGLSFIPINIVLYNVFATEGEGPEIFGVEPFSYYVRNLLLNFNLLFVAAYSATLHMVCSKSERLRNLVCIVIPLWIWTIVFGMQPHKEERFLYPVYPLISLAAGWMYDASFNFAGKYSRGALSSKLFKAIFSSLIVLVLGLRILNLIENYSAPLAISRSIQSISTSFDEQKIVNLCIGREWYHFPTSMFLPDNFRLRFVKSSFDGLLPGDFPEEIAIDLSTSNVPQNMNSKNLFEADKLIELDKCDLIIDNSTPSDRSVGDPQIWVEKGILSPDFTIIDCRRMIDLGGHSTGIGRILYIPEWLRHAIDYEIDYMDFCLLRPKANQ</sequence>
<evidence type="ECO:0000256" key="3">
    <source>
        <dbReference type="ARBA" id="ARBA00007063"/>
    </source>
</evidence>
<organism evidence="11 12">
    <name type="scientific">Candidozyma pseudohaemuli</name>
    <dbReference type="NCBI Taxonomy" id="418784"/>
    <lineage>
        <taxon>Eukaryota</taxon>
        <taxon>Fungi</taxon>
        <taxon>Dikarya</taxon>
        <taxon>Ascomycota</taxon>
        <taxon>Saccharomycotina</taxon>
        <taxon>Pichiomycetes</taxon>
        <taxon>Metschnikowiaceae</taxon>
        <taxon>Candidozyma</taxon>
    </lineage>
</organism>
<dbReference type="PANTHER" id="PTHR22760:SF2">
    <property type="entry name" value="ALPHA-1,2-MANNOSYLTRANSFERASE ALG9"/>
    <property type="match status" value="1"/>
</dbReference>
<feature type="transmembrane region" description="Helical" evidence="10">
    <location>
        <begin position="343"/>
        <end position="361"/>
    </location>
</feature>
<keyword evidence="12" id="KW-1185">Reference proteome</keyword>
<name>A0A2P7YQI0_9ASCO</name>
<dbReference type="GeneID" id="36566144"/>
<keyword evidence="6 10" id="KW-0812">Transmembrane</keyword>
<dbReference type="STRING" id="418784.A0A2P7YQI0"/>
<dbReference type="AlphaFoldDB" id="A0A2P7YQI0"/>
<keyword evidence="8 10" id="KW-1133">Transmembrane helix</keyword>
<evidence type="ECO:0000256" key="4">
    <source>
        <dbReference type="ARBA" id="ARBA00022676"/>
    </source>
</evidence>
<feature type="transmembrane region" description="Helical" evidence="10">
    <location>
        <begin position="190"/>
        <end position="211"/>
    </location>
</feature>
<evidence type="ECO:0000256" key="6">
    <source>
        <dbReference type="ARBA" id="ARBA00022692"/>
    </source>
</evidence>
<comment type="caution">
    <text evidence="11">The sequence shown here is derived from an EMBL/GenBank/DDBJ whole genome shotgun (WGS) entry which is preliminary data.</text>
</comment>
<evidence type="ECO:0000313" key="11">
    <source>
        <dbReference type="EMBL" id="PSK38199.1"/>
    </source>
</evidence>
<dbReference type="VEuPathDB" id="FungiDB:C7M61_002755"/>
<dbReference type="RefSeq" id="XP_024713524.1">
    <property type="nucleotide sequence ID" value="XM_024858118.1"/>
</dbReference>
<evidence type="ECO:0000313" key="12">
    <source>
        <dbReference type="Proteomes" id="UP000241107"/>
    </source>
</evidence>
<dbReference type="EC" id="2.4.1.-" evidence="10"/>
<gene>
    <name evidence="11" type="ORF">C7M61_002755</name>
</gene>